<keyword evidence="4" id="KW-1185">Reference proteome</keyword>
<dbReference type="SMART" id="SM00422">
    <property type="entry name" value="HTH_MERR"/>
    <property type="match status" value="1"/>
</dbReference>
<gene>
    <name evidence="3" type="ORF">ACFO3F_05830</name>
</gene>
<proteinExistence type="predicted"/>
<dbReference type="PROSITE" id="PS00552">
    <property type="entry name" value="HTH_MERR_1"/>
    <property type="match status" value="1"/>
</dbReference>
<dbReference type="Gene3D" id="1.10.1660.10">
    <property type="match status" value="1"/>
</dbReference>
<dbReference type="Proteomes" id="UP001595955">
    <property type="component" value="Unassembled WGS sequence"/>
</dbReference>
<dbReference type="PANTHER" id="PTHR30204:SF97">
    <property type="entry name" value="MERR FAMILY REGULATORY PROTEIN"/>
    <property type="match status" value="1"/>
</dbReference>
<evidence type="ECO:0000313" key="4">
    <source>
        <dbReference type="Proteomes" id="UP001595955"/>
    </source>
</evidence>
<name>A0ABV9D7P9_9MICO</name>
<dbReference type="InterPro" id="IPR000551">
    <property type="entry name" value="MerR-type_HTH_dom"/>
</dbReference>
<comment type="caution">
    <text evidence="3">The sequence shown here is derived from an EMBL/GenBank/DDBJ whole genome shotgun (WGS) entry which is preliminary data.</text>
</comment>
<sequence length="137" mass="14888">MRIGELARRTGVSTRLLRYYEEQGLLAPGRSANTYRAYDEDDVARVERVAGLVRAGVPTRLIKVLLDLEETQASGRAAPCARSVAETLAAELAGLDERIACLTRSRRTLSDYLARTEHAALVADAARTGREGESATV</sequence>
<dbReference type="PROSITE" id="PS50937">
    <property type="entry name" value="HTH_MERR_2"/>
    <property type="match status" value="1"/>
</dbReference>
<dbReference type="SUPFAM" id="SSF46955">
    <property type="entry name" value="Putative DNA-binding domain"/>
    <property type="match status" value="1"/>
</dbReference>
<dbReference type="PANTHER" id="PTHR30204">
    <property type="entry name" value="REDOX-CYCLING DRUG-SENSING TRANSCRIPTIONAL ACTIVATOR SOXR"/>
    <property type="match status" value="1"/>
</dbReference>
<dbReference type="EMBL" id="JBHSGF010000003">
    <property type="protein sequence ID" value="MFC4554762.1"/>
    <property type="molecule type" value="Genomic_DNA"/>
</dbReference>
<protein>
    <submittedName>
        <fullName evidence="3">MerR family transcriptional regulator</fullName>
    </submittedName>
</protein>
<dbReference type="Pfam" id="PF13411">
    <property type="entry name" value="MerR_1"/>
    <property type="match status" value="1"/>
</dbReference>
<keyword evidence="1" id="KW-0238">DNA-binding</keyword>
<evidence type="ECO:0000313" key="3">
    <source>
        <dbReference type="EMBL" id="MFC4554762.1"/>
    </source>
</evidence>
<reference evidence="4" key="1">
    <citation type="journal article" date="2019" name="Int. J. Syst. Evol. Microbiol.">
        <title>The Global Catalogue of Microorganisms (GCM) 10K type strain sequencing project: providing services to taxonomists for standard genome sequencing and annotation.</title>
        <authorList>
            <consortium name="The Broad Institute Genomics Platform"/>
            <consortium name="The Broad Institute Genome Sequencing Center for Infectious Disease"/>
            <person name="Wu L."/>
            <person name="Ma J."/>
        </authorList>
    </citation>
    <scope>NUCLEOTIDE SEQUENCE [LARGE SCALE GENOMIC DNA]</scope>
    <source>
        <strain evidence="4">JCM 3369</strain>
    </source>
</reference>
<dbReference type="RefSeq" id="WP_122825309.1">
    <property type="nucleotide sequence ID" value="NZ_CP033325.1"/>
</dbReference>
<organism evidence="3 4">
    <name type="scientific">Georgenia faecalis</name>
    <dbReference type="NCBI Taxonomy" id="2483799"/>
    <lineage>
        <taxon>Bacteria</taxon>
        <taxon>Bacillati</taxon>
        <taxon>Actinomycetota</taxon>
        <taxon>Actinomycetes</taxon>
        <taxon>Micrococcales</taxon>
        <taxon>Bogoriellaceae</taxon>
        <taxon>Georgenia</taxon>
    </lineage>
</organism>
<dbReference type="InterPro" id="IPR047057">
    <property type="entry name" value="MerR_fam"/>
</dbReference>
<accession>A0ABV9D7P9</accession>
<dbReference type="InterPro" id="IPR009061">
    <property type="entry name" value="DNA-bd_dom_put_sf"/>
</dbReference>
<feature type="domain" description="HTH merR-type" evidence="2">
    <location>
        <begin position="1"/>
        <end position="68"/>
    </location>
</feature>
<dbReference type="PRINTS" id="PR00040">
    <property type="entry name" value="HTHMERR"/>
</dbReference>
<evidence type="ECO:0000256" key="1">
    <source>
        <dbReference type="ARBA" id="ARBA00023125"/>
    </source>
</evidence>
<evidence type="ECO:0000259" key="2">
    <source>
        <dbReference type="PROSITE" id="PS50937"/>
    </source>
</evidence>